<name>A0A4Y7MX30_DAPPU</name>
<evidence type="ECO:0000256" key="1">
    <source>
        <dbReference type="ARBA" id="ARBA00022737"/>
    </source>
</evidence>
<dbReference type="InterPro" id="IPR002048">
    <property type="entry name" value="EF_hand_dom"/>
</dbReference>
<dbReference type="Pfam" id="PF13499">
    <property type="entry name" value="EF-hand_7"/>
    <property type="match status" value="1"/>
</dbReference>
<dbReference type="OrthoDB" id="435273at2759"/>
<dbReference type="Gene3D" id="1.10.238.10">
    <property type="entry name" value="EF-hand"/>
    <property type="match status" value="2"/>
</dbReference>
<reference evidence="3" key="1">
    <citation type="submission" date="2018-08" db="EMBL/GenBank/DDBJ databases">
        <authorList>
            <person name="Cornetti L."/>
        </authorList>
    </citation>
    <scope>NUCLEOTIDE SEQUENCE</scope>
    <source>
        <strain evidence="3">TCO</strain>
    </source>
</reference>
<dbReference type="InterPro" id="IPR011992">
    <property type="entry name" value="EF-hand-dom_pair"/>
</dbReference>
<dbReference type="PANTHER" id="PTHR23048:SF45">
    <property type="entry name" value="CALMODULIN LIKE 4"/>
    <property type="match status" value="1"/>
</dbReference>
<dbReference type="PROSITE" id="PS50222">
    <property type="entry name" value="EF_HAND_2"/>
    <property type="match status" value="1"/>
</dbReference>
<feature type="domain" description="EF-hand" evidence="2">
    <location>
        <begin position="84"/>
        <end position="119"/>
    </location>
</feature>
<dbReference type="SUPFAM" id="SSF47473">
    <property type="entry name" value="EF-hand"/>
    <property type="match status" value="1"/>
</dbReference>
<evidence type="ECO:0000313" key="3">
    <source>
        <dbReference type="EMBL" id="SVE85206.1"/>
    </source>
</evidence>
<keyword evidence="1" id="KW-0677">Repeat</keyword>
<protein>
    <submittedName>
        <fullName evidence="3">EOG090X0GKM</fullName>
    </submittedName>
</protein>
<sequence>MPNDSEFYFMQARHFKEQDIAEFRDCFSLYARNGYIETMETLMVIMRSLRTSPTPPELKVYMKNGKISFADFLEVMHAHTVKEKSSKDIQAAFRAADTNGRGVISYKELRHILCGWGEKLSTKEVEQIFREAHIKANAPVKYEDFIKVVTSPVPDYYY</sequence>
<dbReference type="AlphaFoldDB" id="A0A4Y7MX30"/>
<organism evidence="3">
    <name type="scientific">Daphnia pulex</name>
    <name type="common">Water flea</name>
    <dbReference type="NCBI Taxonomy" id="6669"/>
    <lineage>
        <taxon>Eukaryota</taxon>
        <taxon>Metazoa</taxon>
        <taxon>Ecdysozoa</taxon>
        <taxon>Arthropoda</taxon>
        <taxon>Crustacea</taxon>
        <taxon>Branchiopoda</taxon>
        <taxon>Diplostraca</taxon>
        <taxon>Cladocera</taxon>
        <taxon>Anomopoda</taxon>
        <taxon>Daphniidae</taxon>
        <taxon>Daphnia</taxon>
    </lineage>
</organism>
<accession>A0A4Y7MX30</accession>
<gene>
    <name evidence="3" type="primary">EOG090X0GKM</name>
</gene>
<evidence type="ECO:0000259" key="2">
    <source>
        <dbReference type="PROSITE" id="PS50222"/>
    </source>
</evidence>
<dbReference type="CDD" id="cd00051">
    <property type="entry name" value="EFh"/>
    <property type="match status" value="1"/>
</dbReference>
<proteinExistence type="evidence at transcript level"/>
<dbReference type="EMBL" id="LR015587">
    <property type="protein sequence ID" value="SVE85206.1"/>
    <property type="molecule type" value="mRNA"/>
</dbReference>
<dbReference type="FunFam" id="1.10.238.10:FF:000003">
    <property type="entry name" value="Calmodulin A"/>
    <property type="match status" value="1"/>
</dbReference>
<dbReference type="InterPro" id="IPR050230">
    <property type="entry name" value="CALM/Myosin/TropC-like"/>
</dbReference>
<dbReference type="GO" id="GO:0005509">
    <property type="term" value="F:calcium ion binding"/>
    <property type="evidence" value="ECO:0007669"/>
    <property type="project" value="InterPro"/>
</dbReference>
<dbReference type="PANTHER" id="PTHR23048">
    <property type="entry name" value="MYOSIN LIGHT CHAIN 1, 3"/>
    <property type="match status" value="1"/>
</dbReference>